<dbReference type="KEGG" id="nde:NIDE2827"/>
<gene>
    <name evidence="4" type="ORF">NIDE2827</name>
</gene>
<dbReference type="CDD" id="cd00118">
    <property type="entry name" value="LysM"/>
    <property type="match status" value="1"/>
</dbReference>
<dbReference type="EMBL" id="FP929003">
    <property type="protein sequence ID" value="CBK42532.1"/>
    <property type="molecule type" value="Genomic_DNA"/>
</dbReference>
<evidence type="ECO:0000259" key="3">
    <source>
        <dbReference type="PROSITE" id="PS51782"/>
    </source>
</evidence>
<feature type="region of interest" description="Disordered" evidence="2">
    <location>
        <begin position="140"/>
        <end position="196"/>
    </location>
</feature>
<protein>
    <recommendedName>
        <fullName evidence="3">LysM domain-containing protein</fullName>
    </recommendedName>
</protein>
<evidence type="ECO:0000256" key="1">
    <source>
        <dbReference type="SAM" id="Coils"/>
    </source>
</evidence>
<accession>D8PGZ5</accession>
<dbReference type="eggNOG" id="COG3170">
    <property type="taxonomic scope" value="Bacteria"/>
</dbReference>
<reference evidence="4 5" key="1">
    <citation type="journal article" date="2010" name="Proc. Natl. Acad. Sci. U.S.A.">
        <title>A Nitrospira metagenome illuminates the physiology and evolution of globally important nitrite-oxidizing bacteria.</title>
        <authorList>
            <person name="Lucker S."/>
            <person name="Wagner M."/>
            <person name="Maixner F."/>
            <person name="Pelletier E."/>
            <person name="Koch H."/>
            <person name="Vacherie B."/>
            <person name="Rattei T."/>
            <person name="Sinninghe Damste J."/>
            <person name="Spieck E."/>
            <person name="Le Paslier D."/>
            <person name="Daims H."/>
        </authorList>
    </citation>
    <scope>NUCLEOTIDE SEQUENCE [LARGE SCALE GENOMIC DNA]</scope>
</reference>
<evidence type="ECO:0000313" key="4">
    <source>
        <dbReference type="EMBL" id="CBK42532.1"/>
    </source>
</evidence>
<dbReference type="AlphaFoldDB" id="D8PGZ5"/>
<dbReference type="HOGENOM" id="CLU_996331_0_0_0"/>
<dbReference type="InterPro" id="IPR036779">
    <property type="entry name" value="LysM_dom_sf"/>
</dbReference>
<dbReference type="SMART" id="SM00257">
    <property type="entry name" value="LysM"/>
    <property type="match status" value="1"/>
</dbReference>
<dbReference type="PROSITE" id="PS51782">
    <property type="entry name" value="LYSM"/>
    <property type="match status" value="1"/>
</dbReference>
<sequence>MNTMIQQAGPVWRTVVGVRFGCSIVATLSVLFWGGCARVTPSPESTPTDLQVTADSLKTAVREAQRTASELRTELEEQRKELADAQVARAQLQGMLRETERRLADARQVIELQREELASARTERERVAQTMAPLHSRAQHPPVGVRLQRKRASSGQDEVVPAAAETQEQSAVKPLEEGGEAVPQSTPADGEAAPVSDVPQASPIVMPTPSAAEPVRTIVVQGGDTLWRLARRHKVSLEALKSLNGLPTNLIVAGRTLRLPEPRLQQAVVQPVSLKTLVR</sequence>
<keyword evidence="1" id="KW-0175">Coiled coil</keyword>
<dbReference type="Pfam" id="PF01476">
    <property type="entry name" value="LysM"/>
    <property type="match status" value="1"/>
</dbReference>
<dbReference type="InterPro" id="IPR018392">
    <property type="entry name" value="LysM"/>
</dbReference>
<organism evidence="4 5">
    <name type="scientific">Nitrospira defluvii</name>
    <dbReference type="NCBI Taxonomy" id="330214"/>
    <lineage>
        <taxon>Bacteria</taxon>
        <taxon>Pseudomonadati</taxon>
        <taxon>Nitrospirota</taxon>
        <taxon>Nitrospiria</taxon>
        <taxon>Nitrospirales</taxon>
        <taxon>Nitrospiraceae</taxon>
        <taxon>Nitrospira</taxon>
    </lineage>
</organism>
<proteinExistence type="predicted"/>
<dbReference type="eggNOG" id="COG1388">
    <property type="taxonomic scope" value="Bacteria"/>
</dbReference>
<evidence type="ECO:0000256" key="2">
    <source>
        <dbReference type="SAM" id="MobiDB-lite"/>
    </source>
</evidence>
<name>D8PGZ5_9BACT</name>
<dbReference type="Proteomes" id="UP000001660">
    <property type="component" value="Chromosome"/>
</dbReference>
<feature type="coiled-coil region" evidence="1">
    <location>
        <begin position="54"/>
        <end position="130"/>
    </location>
</feature>
<dbReference type="STRING" id="330214.NIDE2827"/>
<dbReference type="Gene3D" id="3.10.350.10">
    <property type="entry name" value="LysM domain"/>
    <property type="match status" value="1"/>
</dbReference>
<keyword evidence="5" id="KW-1185">Reference proteome</keyword>
<dbReference type="SUPFAM" id="SSF54106">
    <property type="entry name" value="LysM domain"/>
    <property type="match status" value="1"/>
</dbReference>
<feature type="domain" description="LysM" evidence="3">
    <location>
        <begin position="216"/>
        <end position="259"/>
    </location>
</feature>
<evidence type="ECO:0000313" key="5">
    <source>
        <dbReference type="Proteomes" id="UP000001660"/>
    </source>
</evidence>